<protein>
    <submittedName>
        <fullName evidence="1">Uncharacterized protein</fullName>
    </submittedName>
</protein>
<reference evidence="1" key="1">
    <citation type="submission" date="2022-04" db="EMBL/GenBank/DDBJ databases">
        <title>Genome of the entomopathogenic fungus Entomophthora muscae.</title>
        <authorList>
            <person name="Elya C."/>
            <person name="Lovett B.R."/>
            <person name="Lee E."/>
            <person name="Macias A.M."/>
            <person name="Hajek A.E."/>
            <person name="De Bivort B.L."/>
            <person name="Kasson M.T."/>
            <person name="De Fine Licht H.H."/>
            <person name="Stajich J.E."/>
        </authorList>
    </citation>
    <scope>NUCLEOTIDE SEQUENCE</scope>
    <source>
        <strain evidence="1">Berkeley</strain>
    </source>
</reference>
<evidence type="ECO:0000313" key="2">
    <source>
        <dbReference type="Proteomes" id="UP001165960"/>
    </source>
</evidence>
<name>A0ACC2RIX3_9FUNG</name>
<dbReference type="Proteomes" id="UP001165960">
    <property type="component" value="Unassembled WGS sequence"/>
</dbReference>
<sequence>MSFAPKPPGGMVDAILVLKLFMFASADDRGLLGLGAVAAVATGVAQPVTSIFFGRMIEAFSKFQAKQINGNKFQAIVNANTLNFVCLALAVFVTTYTFMACYMYVSSRQTFQIWNNYLKAVLQQESGWFDGLGAGKLATRITSNTSLIQDGILEKVALIIQDISTFLLGFAIAFTASWQLTLVVLCIIPAMAITIGFLNYFASHFATQSIAHYSNAGTLVEEAISSMRTAMAFNQQHMLEKLYSSRMLQEEHADLCKAFAVGVGVSCIFFFIYCGYSLAFYYGSSLIIDGLIGPGTVVNVFFAMLIGAFLLSNVAPNLQTLSIAKGAGAKIFQAIDQTPKIDGYTTGSKQPAVVNGHIAFKNITFS</sequence>
<proteinExistence type="predicted"/>
<organism evidence="1 2">
    <name type="scientific">Entomophthora muscae</name>
    <dbReference type="NCBI Taxonomy" id="34485"/>
    <lineage>
        <taxon>Eukaryota</taxon>
        <taxon>Fungi</taxon>
        <taxon>Fungi incertae sedis</taxon>
        <taxon>Zoopagomycota</taxon>
        <taxon>Entomophthoromycotina</taxon>
        <taxon>Entomophthoromycetes</taxon>
        <taxon>Entomophthorales</taxon>
        <taxon>Entomophthoraceae</taxon>
        <taxon>Entomophthora</taxon>
    </lineage>
</organism>
<dbReference type="EMBL" id="QTSX02007184">
    <property type="protein sequence ID" value="KAJ9049964.1"/>
    <property type="molecule type" value="Genomic_DNA"/>
</dbReference>
<comment type="caution">
    <text evidence="1">The sequence shown here is derived from an EMBL/GenBank/DDBJ whole genome shotgun (WGS) entry which is preliminary data.</text>
</comment>
<gene>
    <name evidence="1" type="ORF">DSO57_1018993</name>
</gene>
<keyword evidence="2" id="KW-1185">Reference proteome</keyword>
<evidence type="ECO:0000313" key="1">
    <source>
        <dbReference type="EMBL" id="KAJ9049964.1"/>
    </source>
</evidence>
<accession>A0ACC2RIX3</accession>